<organism evidence="2 3">
    <name type="scientific">Passalora fulva</name>
    <name type="common">Tomato leaf mold</name>
    <name type="synonym">Cladosporium fulvum</name>
    <dbReference type="NCBI Taxonomy" id="5499"/>
    <lineage>
        <taxon>Eukaryota</taxon>
        <taxon>Fungi</taxon>
        <taxon>Dikarya</taxon>
        <taxon>Ascomycota</taxon>
        <taxon>Pezizomycotina</taxon>
        <taxon>Dothideomycetes</taxon>
        <taxon>Dothideomycetidae</taxon>
        <taxon>Mycosphaerellales</taxon>
        <taxon>Mycosphaerellaceae</taxon>
        <taxon>Fulvia</taxon>
    </lineage>
</organism>
<evidence type="ECO:0000256" key="1">
    <source>
        <dbReference type="SAM" id="MobiDB-lite"/>
    </source>
</evidence>
<dbReference type="EMBL" id="CP090164">
    <property type="protein sequence ID" value="UJO13309.1"/>
    <property type="molecule type" value="Genomic_DNA"/>
</dbReference>
<dbReference type="AlphaFoldDB" id="A0A9Q8L9J3"/>
<dbReference type="RefSeq" id="XP_047757675.1">
    <property type="nucleotide sequence ID" value="XM_047902634.1"/>
</dbReference>
<dbReference type="OrthoDB" id="5272396at2759"/>
<gene>
    <name evidence="2" type="ORF">CLAFUR5_03486</name>
</gene>
<evidence type="ECO:0000313" key="3">
    <source>
        <dbReference type="Proteomes" id="UP000756132"/>
    </source>
</evidence>
<evidence type="ECO:0000313" key="2">
    <source>
        <dbReference type="EMBL" id="UJO13309.1"/>
    </source>
</evidence>
<feature type="region of interest" description="Disordered" evidence="1">
    <location>
        <begin position="1"/>
        <end position="32"/>
    </location>
</feature>
<feature type="compositionally biased region" description="Polar residues" evidence="1">
    <location>
        <begin position="13"/>
        <end position="23"/>
    </location>
</feature>
<name>A0A9Q8L9J3_PASFU</name>
<dbReference type="PANTHER" id="PTHR42085:SF2">
    <property type="entry name" value="F-BOX DOMAIN-CONTAINING PROTEIN"/>
    <property type="match status" value="1"/>
</dbReference>
<dbReference type="PANTHER" id="PTHR42085">
    <property type="entry name" value="F-BOX DOMAIN-CONTAINING PROTEIN"/>
    <property type="match status" value="1"/>
</dbReference>
<accession>A0A9Q8L9J3</accession>
<dbReference type="Proteomes" id="UP000756132">
    <property type="component" value="Chromosome 2"/>
</dbReference>
<feature type="compositionally biased region" description="Basic residues" evidence="1">
    <location>
        <begin position="1"/>
        <end position="11"/>
    </location>
</feature>
<reference evidence="2" key="1">
    <citation type="submission" date="2021-12" db="EMBL/GenBank/DDBJ databases">
        <authorList>
            <person name="Zaccaron A."/>
            <person name="Stergiopoulos I."/>
        </authorList>
    </citation>
    <scope>NUCLEOTIDE SEQUENCE</scope>
    <source>
        <strain evidence="2">Race5_Kim</strain>
    </source>
</reference>
<dbReference type="InterPro" id="IPR038883">
    <property type="entry name" value="AN11006-like"/>
</dbReference>
<dbReference type="KEGG" id="ffu:CLAFUR5_03486"/>
<dbReference type="GeneID" id="71983364"/>
<proteinExistence type="predicted"/>
<reference evidence="2" key="2">
    <citation type="journal article" date="2022" name="Microb. Genom.">
        <title>A chromosome-scale genome assembly of the tomato pathogen Cladosporium fulvum reveals a compartmentalized genome architecture and the presence of a dispensable chromosome.</title>
        <authorList>
            <person name="Zaccaron A.Z."/>
            <person name="Chen L.H."/>
            <person name="Samaras A."/>
            <person name="Stergiopoulos I."/>
        </authorList>
    </citation>
    <scope>NUCLEOTIDE SEQUENCE</scope>
    <source>
        <strain evidence="2">Race5_Kim</strain>
    </source>
</reference>
<protein>
    <submittedName>
        <fullName evidence="2">Uncharacterized protein</fullName>
    </submittedName>
</protein>
<keyword evidence="3" id="KW-1185">Reference proteome</keyword>
<sequence length="358" mass="40234">MPPATKRHKTATVKASPSKSSDTPAGAKPWKTTTRLTDGRELSEMSRFDEITSKFTQAVTIKYKEAFTLRPLIITEGSLQGRRVLVVELFKDYFRFLDLPTEIRLMIYEMLLHPHSGPMKIGTAMRRGENRRPFRRGEDLVNYSYILAANQQISAEAAHVFYGIRRIDFDDLGHCQLFLKTIGHMRGYLRDIRIGPNGYSRNKARSVFSMLRDANVLRRLEFDHTNVCRDNAPTWTRAANVDTVAADLKTLFKSLRKTHKTFTTLQDILDLLQVTGNTCGHCRSKNGENVACFSCDIASRGESHTCAGFDCGSGGGTVRCSDMQLHCEEVQKKLRAAVAKVLGIEVEDGSLVHKSTQI</sequence>